<comment type="similarity">
    <text evidence="1">Belongs to the beta-lactamase family.</text>
</comment>
<dbReference type="PANTHER" id="PTHR22935:SF95">
    <property type="entry name" value="BETA-LACTAMASE-LIKE 1-RELATED"/>
    <property type="match status" value="1"/>
</dbReference>
<dbReference type="EMBL" id="CP030844">
    <property type="protein sequence ID" value="AXC16410.1"/>
    <property type="molecule type" value="Genomic_DNA"/>
</dbReference>
<evidence type="ECO:0000313" key="4">
    <source>
        <dbReference type="Proteomes" id="UP000253606"/>
    </source>
</evidence>
<geneLocation type="plasmid" evidence="4">
    <name>pacpol3</name>
</geneLocation>
<keyword evidence="3" id="KW-0614">Plasmid</keyword>
<dbReference type="SUPFAM" id="SSF56601">
    <property type="entry name" value="beta-lactamase/transpeptidase-like"/>
    <property type="match status" value="1"/>
</dbReference>
<dbReference type="AlphaFoldDB" id="A0A2Z5GBW3"/>
<dbReference type="InterPro" id="IPR051478">
    <property type="entry name" value="Beta-lactamase-like_AB/R"/>
</dbReference>
<dbReference type="KEGG" id="abas:ACPOL_7220"/>
<dbReference type="PANTHER" id="PTHR22935">
    <property type="entry name" value="PENICILLIN-BINDING PROTEIN"/>
    <property type="match status" value="1"/>
</dbReference>
<dbReference type="Proteomes" id="UP000253606">
    <property type="component" value="Plasmid pACPOL3"/>
</dbReference>
<dbReference type="InterPro" id="IPR001466">
    <property type="entry name" value="Beta-lactam-related"/>
</dbReference>
<evidence type="ECO:0000313" key="3">
    <source>
        <dbReference type="EMBL" id="AXC16410.1"/>
    </source>
</evidence>
<proteinExistence type="inferred from homology"/>
<dbReference type="Gene3D" id="3.40.710.10">
    <property type="entry name" value="DD-peptidase/beta-lactamase superfamily"/>
    <property type="match status" value="1"/>
</dbReference>
<organism evidence="3 4">
    <name type="scientific">Acidisarcina polymorpha</name>
    <dbReference type="NCBI Taxonomy" id="2211140"/>
    <lineage>
        <taxon>Bacteria</taxon>
        <taxon>Pseudomonadati</taxon>
        <taxon>Acidobacteriota</taxon>
        <taxon>Terriglobia</taxon>
        <taxon>Terriglobales</taxon>
        <taxon>Acidobacteriaceae</taxon>
        <taxon>Acidisarcina</taxon>
    </lineage>
</organism>
<evidence type="ECO:0000259" key="2">
    <source>
        <dbReference type="Pfam" id="PF00144"/>
    </source>
</evidence>
<dbReference type="Pfam" id="PF00144">
    <property type="entry name" value="Beta-lactamase"/>
    <property type="match status" value="1"/>
</dbReference>
<reference evidence="3 4" key="1">
    <citation type="journal article" date="2018" name="Front. Microbiol.">
        <title>Hydrolytic Capabilities as a Key to Environmental Success: Chitinolytic and Cellulolytic Acidobacteria From Acidic Sub-arctic Soils and Boreal Peatlands.</title>
        <authorList>
            <person name="Belova S.E."/>
            <person name="Ravin N.V."/>
            <person name="Pankratov T.A."/>
            <person name="Rakitin A.L."/>
            <person name="Ivanova A.A."/>
            <person name="Beletsky A.V."/>
            <person name="Mardanov A.V."/>
            <person name="Sinninghe Damste J.S."/>
            <person name="Dedysh S.N."/>
        </authorList>
    </citation>
    <scope>NUCLEOTIDE SEQUENCE [LARGE SCALE GENOMIC DNA]</scope>
    <source>
        <strain evidence="3 4">SBC82</strain>
        <plasmid evidence="4">pacpol3</plasmid>
    </source>
</reference>
<accession>A0A2Z5GBW3</accession>
<evidence type="ECO:0000256" key="1">
    <source>
        <dbReference type="ARBA" id="ARBA00038473"/>
    </source>
</evidence>
<dbReference type="InterPro" id="IPR012338">
    <property type="entry name" value="Beta-lactam/transpept-like"/>
</dbReference>
<sequence>MANDGASLSGTWDQGSPTPLNFARDNFVAAAKPSPVDGIWLGTLQVGSTPLRLQLSVKSDTAGREFCAMDSLDQHAMGLECAKVVLSANDFSFDVPAVHGNWKGTLSADGNILSGVWSQGSPLPLNFTRRSVAIAAAPIAAPTYDAALAPVAAADLQSVLDRDLAEALKSGELAPGTGVGISIAVVEHGVRRVFSYGAAKQDSIFEIGSITKTFTGLVLSQMVEQGKVKFDEPVRELLPPGTVAKPAGNEITLLDLATQHSGLPRIPDNFKPADPSNPYADYGAPNLYAFVAQHGVAKPVDAGFLYSNLGFGLLGQALSVHSGLSYPALLKKEVIDPLGLKDTTVSLSPAQQIRFVEGHDEHHHPAHAWDLDALAGAGAIRSTAADMLTYLEANLHPEKLTRVAGSSAGATLSAALVQSHQLRADAMPGTRIALAWLFVDKTGDYWHNGATGGYSSYAFFNPKADYAAVVLLNTTLGSTGSFADRLGEHISQRLAGKPAISLAN</sequence>
<feature type="domain" description="Beta-lactamase-related" evidence="2">
    <location>
        <begin position="179"/>
        <end position="477"/>
    </location>
</feature>
<name>A0A2Z5GBW3_9BACT</name>
<protein>
    <submittedName>
        <fullName evidence="3">Beta-lactamase class C</fullName>
    </submittedName>
</protein>
<keyword evidence="4" id="KW-1185">Reference proteome</keyword>
<gene>
    <name evidence="3" type="ORF">ACPOL_7220</name>
</gene>